<keyword evidence="3" id="KW-1185">Reference proteome</keyword>
<proteinExistence type="predicted"/>
<evidence type="ECO:0000313" key="2">
    <source>
        <dbReference type="EMBL" id="EOB11736.1"/>
    </source>
</evidence>
<feature type="domain" description="Nuclear transport factor 2" evidence="1">
    <location>
        <begin position="11"/>
        <end position="104"/>
    </location>
</feature>
<dbReference type="Pfam" id="PF02136">
    <property type="entry name" value="NTF2"/>
    <property type="match status" value="1"/>
</dbReference>
<accession>R0KM58</accession>
<protein>
    <recommendedName>
        <fullName evidence="1">Nuclear transport factor 2 domain-containing protein</fullName>
    </recommendedName>
</protein>
<dbReference type="Proteomes" id="UP000016927">
    <property type="component" value="Unassembled WGS sequence"/>
</dbReference>
<dbReference type="InterPro" id="IPR032710">
    <property type="entry name" value="NTF2-like_dom_sf"/>
</dbReference>
<gene>
    <name evidence="2" type="ORF">NBO_918g0001</name>
</gene>
<dbReference type="SUPFAM" id="SSF54427">
    <property type="entry name" value="NTF2-like"/>
    <property type="match status" value="1"/>
</dbReference>
<sequence>MSSYTLPDEIKFIRSYYELLCNDPTRLSSFYAEDYKCLITKENNDQFRFNSIKSGIPKPVYKVLISNFIDLKVDTNVLINVISQFVFNDKSQFRVSRQFLLSKNLIKSEIITFLDEEIVYDWIENKIKVVSDKNKNLLEVVKDISKFCNVESVEKKGNNKFLMKT</sequence>
<dbReference type="EMBL" id="KB909825">
    <property type="protein sequence ID" value="EOB11736.1"/>
    <property type="molecule type" value="Genomic_DNA"/>
</dbReference>
<dbReference type="AlphaFoldDB" id="R0KM58"/>
<dbReference type="Gene3D" id="3.10.450.50">
    <property type="match status" value="1"/>
</dbReference>
<organism evidence="2 3">
    <name type="scientific">Nosema bombycis (strain CQ1 / CVCC 102059)</name>
    <name type="common">Microsporidian parasite</name>
    <name type="synonym">Pebrine of silkworm</name>
    <dbReference type="NCBI Taxonomy" id="578461"/>
    <lineage>
        <taxon>Eukaryota</taxon>
        <taxon>Fungi</taxon>
        <taxon>Fungi incertae sedis</taxon>
        <taxon>Microsporidia</taxon>
        <taxon>Nosematidae</taxon>
        <taxon>Nosema</taxon>
    </lineage>
</organism>
<dbReference type="OrthoDB" id="339151at2759"/>
<dbReference type="InterPro" id="IPR002075">
    <property type="entry name" value="NTF2_dom"/>
</dbReference>
<dbReference type="HOGENOM" id="CLU_1611279_0_0_1"/>
<dbReference type="VEuPathDB" id="MicrosporidiaDB:NBO_918g0001"/>
<evidence type="ECO:0000313" key="3">
    <source>
        <dbReference type="Proteomes" id="UP000016927"/>
    </source>
</evidence>
<name>R0KM58_NOSB1</name>
<reference evidence="2 3" key="1">
    <citation type="journal article" date="2013" name="BMC Genomics">
        <title>Comparative genomics of parasitic silkworm microsporidia reveal an association between genome expansion and host adaptation.</title>
        <authorList>
            <person name="Pan G."/>
            <person name="Xu J."/>
            <person name="Li T."/>
            <person name="Xia Q."/>
            <person name="Liu S.L."/>
            <person name="Zhang G."/>
            <person name="Li S."/>
            <person name="Li C."/>
            <person name="Liu H."/>
            <person name="Yang L."/>
            <person name="Liu T."/>
            <person name="Zhang X."/>
            <person name="Wu Z."/>
            <person name="Fan W."/>
            <person name="Dang X."/>
            <person name="Xiang H."/>
            <person name="Tao M."/>
            <person name="Li Y."/>
            <person name="Hu J."/>
            <person name="Li Z."/>
            <person name="Lin L."/>
            <person name="Luo J."/>
            <person name="Geng L."/>
            <person name="Wang L."/>
            <person name="Long M."/>
            <person name="Wan Y."/>
            <person name="He N."/>
            <person name="Zhang Z."/>
            <person name="Lu C."/>
            <person name="Keeling P.J."/>
            <person name="Wang J."/>
            <person name="Xiang Z."/>
            <person name="Zhou Z."/>
        </authorList>
    </citation>
    <scope>NUCLEOTIDE SEQUENCE [LARGE SCALE GENOMIC DNA]</scope>
    <source>
        <strain evidence="3">CQ1 / CVCC 102059</strain>
    </source>
</reference>
<evidence type="ECO:0000259" key="1">
    <source>
        <dbReference type="Pfam" id="PF02136"/>
    </source>
</evidence>
<dbReference type="OMA" id="ISHEDNV"/>
<dbReference type="STRING" id="578461.R0KM58"/>